<organism evidence="1 2">
    <name type="scientific">Halovulum marinum</name>
    <dbReference type="NCBI Taxonomy" id="2662447"/>
    <lineage>
        <taxon>Bacteria</taxon>
        <taxon>Pseudomonadati</taxon>
        <taxon>Pseudomonadota</taxon>
        <taxon>Alphaproteobacteria</taxon>
        <taxon>Rhodobacterales</taxon>
        <taxon>Paracoccaceae</taxon>
        <taxon>Halovulum</taxon>
    </lineage>
</organism>
<reference evidence="1 2" key="1">
    <citation type="submission" date="2019-10" db="EMBL/GenBank/DDBJ databases">
        <title>Cognatihalovulum marinum gen. nov. sp. nov., a new member of the family Rhodobacteraceae isolated from deep seawater of the Northwest Indian Ocean.</title>
        <authorList>
            <person name="Ruan C."/>
            <person name="Wang J."/>
            <person name="Zheng X."/>
            <person name="Song L."/>
            <person name="Zhu Y."/>
            <person name="Huang Y."/>
            <person name="Lu Z."/>
            <person name="Du W."/>
            <person name="Huang L."/>
            <person name="Dai X."/>
        </authorList>
    </citation>
    <scope>NUCLEOTIDE SEQUENCE [LARGE SCALE GENOMIC DNA]</scope>
    <source>
        <strain evidence="1 2">2CG4</strain>
    </source>
</reference>
<evidence type="ECO:0000313" key="2">
    <source>
        <dbReference type="Proteomes" id="UP000474957"/>
    </source>
</evidence>
<evidence type="ECO:0000313" key="1">
    <source>
        <dbReference type="EMBL" id="MSU92110.1"/>
    </source>
</evidence>
<sequence>MMRRLLFIVLAAALLWSGYWWVGQSAQKAAIDGWLEAQRQRGRVAEAGAVRVRGFPNRFDTTLTEVTLVDPASGLSWTAPFFRIYALSYAPNHVIAAWPGSQTLSGPFGRLRIDSREMMASVRFRASTALALAEARAELSGLRISADAGWTAGLADGQAALRATPEAETGDGSGANAPNRYQLFLRASALDLPEALRRRLDPEGDLPDTIGAARLRATVTLDRPLDRRLADGAAPAVTALEIDEAEVGWGPLRLAASGRLKADADGLAAGSIALEALEWRQQLRMARRSGLMPPPADAWAERLLAASETTAQQSAETDLNMTLRFRGGRTWIGPIPVGPAPRLNAGAPPPA</sequence>
<comment type="caution">
    <text evidence="1">The sequence shown here is derived from an EMBL/GenBank/DDBJ whole genome shotgun (WGS) entry which is preliminary data.</text>
</comment>
<proteinExistence type="predicted"/>
<accession>A0A6L5Z7H5</accession>
<dbReference type="RefSeq" id="WP_154449617.1">
    <property type="nucleotide sequence ID" value="NZ_WIND01000042.1"/>
</dbReference>
<name>A0A6L5Z7H5_9RHOB</name>
<gene>
    <name evidence="1" type="ORF">GE300_21440</name>
</gene>
<dbReference type="Proteomes" id="UP000474957">
    <property type="component" value="Unassembled WGS sequence"/>
</dbReference>
<keyword evidence="2" id="KW-1185">Reference proteome</keyword>
<dbReference type="InterPro" id="IPR018666">
    <property type="entry name" value="DUF2125"/>
</dbReference>
<dbReference type="Pfam" id="PF09898">
    <property type="entry name" value="DUF2125"/>
    <property type="match status" value="1"/>
</dbReference>
<dbReference type="EMBL" id="WIND01000042">
    <property type="protein sequence ID" value="MSU92110.1"/>
    <property type="molecule type" value="Genomic_DNA"/>
</dbReference>
<dbReference type="AlphaFoldDB" id="A0A6L5Z7H5"/>
<protein>
    <submittedName>
        <fullName evidence="1">DUF2125 domain-containing protein</fullName>
    </submittedName>
</protein>